<dbReference type="Gene3D" id="3.10.310.30">
    <property type="match status" value="1"/>
</dbReference>
<organism evidence="2">
    <name type="scientific">candidate division CPR1 bacterium ADurb.Bin160</name>
    <dbReference type="NCBI Taxonomy" id="1852826"/>
    <lineage>
        <taxon>Bacteria</taxon>
        <taxon>candidate division CPR1</taxon>
    </lineage>
</organism>
<dbReference type="GO" id="GO:0003676">
    <property type="term" value="F:nucleic acid binding"/>
    <property type="evidence" value="ECO:0007669"/>
    <property type="project" value="InterPro"/>
</dbReference>
<dbReference type="InterPro" id="IPR038763">
    <property type="entry name" value="DHH_sf"/>
</dbReference>
<protein>
    <recommendedName>
        <fullName evidence="1">DHHA1 domain-containing protein</fullName>
    </recommendedName>
</protein>
<comment type="caution">
    <text evidence="2">The sequence shown here is derived from an EMBL/GenBank/DDBJ whole genome shotgun (WGS) entry which is preliminary data.</text>
</comment>
<evidence type="ECO:0000313" key="2">
    <source>
        <dbReference type="EMBL" id="OQB39794.1"/>
    </source>
</evidence>
<reference evidence="2" key="1">
    <citation type="submission" date="2017-02" db="EMBL/GenBank/DDBJ databases">
        <title>Delving into the versatile metabolic prowess of the omnipresent phylum Bacteroidetes.</title>
        <authorList>
            <person name="Nobu M.K."/>
            <person name="Mei R."/>
            <person name="Narihiro T."/>
            <person name="Kuroda K."/>
            <person name="Liu W.-T."/>
        </authorList>
    </citation>
    <scope>NUCLEOTIDE SEQUENCE</scope>
    <source>
        <strain evidence="2">ADurb.Bin160</strain>
    </source>
</reference>
<evidence type="ECO:0000259" key="1">
    <source>
        <dbReference type="Pfam" id="PF02272"/>
    </source>
</evidence>
<gene>
    <name evidence="2" type="ORF">BWY04_01520</name>
</gene>
<feature type="domain" description="DHHA1" evidence="1">
    <location>
        <begin position="242"/>
        <end position="314"/>
    </location>
</feature>
<dbReference type="InterPro" id="IPR052968">
    <property type="entry name" value="Nucleotide_metab_enz"/>
</dbReference>
<dbReference type="Pfam" id="PF02272">
    <property type="entry name" value="DHHA1"/>
    <property type="match status" value="1"/>
</dbReference>
<dbReference type="InterPro" id="IPR003156">
    <property type="entry name" value="DHHA1_dom"/>
</dbReference>
<sequence>MDYFKEFENKSILHISDSDLDGVSSRIVGEWYLKPYSKIYTPLNTGERQFNDFDFSLAEQYDIIIFTDIAPPSIEFIEKLGKEKVFIFDHHQTSRDVLGDLDRYVFSLDMCGAKLFYTELLKGRSRRKAIIDRYIELTNIYDMWKIESDDWNSAKYLNYILYGYVNWNFAHIQKDTEKYEKFINIQLSKFVQYDNFFFTNYEKRLIEKALQREEQAYLNSKKKLQFRIDNEGNTYAYTECSTKVSITASKLLNELNDKIVYIAILNTFDKNDLKVSLRSLGNFDTTYITEKWTGGGHKNASAFKFQNNEDLENFRLGKIHLI</sequence>
<dbReference type="SUPFAM" id="SSF64182">
    <property type="entry name" value="DHH phosphoesterases"/>
    <property type="match status" value="1"/>
</dbReference>
<proteinExistence type="predicted"/>
<accession>A0A1V5ZIL8</accession>
<dbReference type="PANTHER" id="PTHR42146:SF1">
    <property type="entry name" value="OLIGORIBONUCLEASE NRNB"/>
    <property type="match status" value="1"/>
</dbReference>
<dbReference type="PANTHER" id="PTHR42146">
    <property type="entry name" value="3',5'-CYCLIC-NUCLEOTIDE PHOSPHODIESTERASE"/>
    <property type="match status" value="1"/>
</dbReference>
<dbReference type="AlphaFoldDB" id="A0A1V5ZIL8"/>
<dbReference type="Proteomes" id="UP000485621">
    <property type="component" value="Unassembled WGS sequence"/>
</dbReference>
<dbReference type="EMBL" id="MWDB01000074">
    <property type="protein sequence ID" value="OQB39794.1"/>
    <property type="molecule type" value="Genomic_DNA"/>
</dbReference>
<name>A0A1V5ZIL8_9BACT</name>